<dbReference type="AlphaFoldDB" id="A0A232ESP3"/>
<protein>
    <submittedName>
        <fullName evidence="1">Uncharacterized protein</fullName>
    </submittedName>
</protein>
<name>A0A232ESP3_9HYME</name>
<reference evidence="1 2" key="1">
    <citation type="journal article" date="2017" name="Curr. Biol.">
        <title>The Evolution of Venom by Co-option of Single-Copy Genes.</title>
        <authorList>
            <person name="Martinson E.O."/>
            <person name="Mrinalini"/>
            <person name="Kelkar Y.D."/>
            <person name="Chang C.H."/>
            <person name="Werren J.H."/>
        </authorList>
    </citation>
    <scope>NUCLEOTIDE SEQUENCE [LARGE SCALE GENOMIC DNA]</scope>
    <source>
        <strain evidence="1 2">Alberta</strain>
        <tissue evidence="1">Whole body</tissue>
    </source>
</reference>
<dbReference type="Proteomes" id="UP000215335">
    <property type="component" value="Unassembled WGS sequence"/>
</dbReference>
<proteinExistence type="predicted"/>
<sequence>MTQLFVFCWFGNEVTVRILKVSYTAFNVLRDSTNLVLTDHSIHKNVRTTTSIRPDQTFFA</sequence>
<keyword evidence="2" id="KW-1185">Reference proteome</keyword>
<organism evidence="1 2">
    <name type="scientific">Trichomalopsis sarcophagae</name>
    <dbReference type="NCBI Taxonomy" id="543379"/>
    <lineage>
        <taxon>Eukaryota</taxon>
        <taxon>Metazoa</taxon>
        <taxon>Ecdysozoa</taxon>
        <taxon>Arthropoda</taxon>
        <taxon>Hexapoda</taxon>
        <taxon>Insecta</taxon>
        <taxon>Pterygota</taxon>
        <taxon>Neoptera</taxon>
        <taxon>Endopterygota</taxon>
        <taxon>Hymenoptera</taxon>
        <taxon>Apocrita</taxon>
        <taxon>Proctotrupomorpha</taxon>
        <taxon>Chalcidoidea</taxon>
        <taxon>Pteromalidae</taxon>
        <taxon>Pteromalinae</taxon>
        <taxon>Trichomalopsis</taxon>
    </lineage>
</organism>
<gene>
    <name evidence="1" type="ORF">TSAR_005297</name>
</gene>
<evidence type="ECO:0000313" key="1">
    <source>
        <dbReference type="EMBL" id="OXU21374.1"/>
    </source>
</evidence>
<dbReference type="EMBL" id="NNAY01002393">
    <property type="protein sequence ID" value="OXU21374.1"/>
    <property type="molecule type" value="Genomic_DNA"/>
</dbReference>
<comment type="caution">
    <text evidence="1">The sequence shown here is derived from an EMBL/GenBank/DDBJ whole genome shotgun (WGS) entry which is preliminary data.</text>
</comment>
<accession>A0A232ESP3</accession>
<evidence type="ECO:0000313" key="2">
    <source>
        <dbReference type="Proteomes" id="UP000215335"/>
    </source>
</evidence>